<dbReference type="SUPFAM" id="SSF52799">
    <property type="entry name" value="(Phosphotyrosine protein) phosphatases II"/>
    <property type="match status" value="1"/>
</dbReference>
<protein>
    <submittedName>
        <fullName evidence="3">Protein-tyrosine phosphatase</fullName>
        <ecNumber evidence="3">3.1.3.48</ecNumber>
    </submittedName>
</protein>
<dbReference type="Gene3D" id="3.90.190.10">
    <property type="entry name" value="Protein tyrosine phosphatase superfamily"/>
    <property type="match status" value="1"/>
</dbReference>
<dbReference type="InterPro" id="IPR029021">
    <property type="entry name" value="Prot-tyrosine_phosphatase-like"/>
</dbReference>
<reference evidence="3 4" key="1">
    <citation type="submission" date="2023-07" db="EMBL/GenBank/DDBJ databases">
        <title>Genomic Encyclopedia of Type Strains, Phase IV (KMG-IV): sequencing the most valuable type-strain genomes for metagenomic binning, comparative biology and taxonomic classification.</title>
        <authorList>
            <person name="Goeker M."/>
        </authorList>
    </citation>
    <scope>NUCLEOTIDE SEQUENCE [LARGE SCALE GENOMIC DNA]</scope>
    <source>
        <strain evidence="3 4">DSM 20694</strain>
    </source>
</reference>
<dbReference type="PANTHER" id="PTHR31126">
    <property type="entry name" value="TYROSINE-PROTEIN PHOSPHATASE"/>
    <property type="match status" value="1"/>
</dbReference>
<feature type="domain" description="Tyrosine specific protein phosphatases" evidence="2">
    <location>
        <begin position="209"/>
        <end position="285"/>
    </location>
</feature>
<accession>A0ABT9UXN9</accession>
<comment type="similarity">
    <text evidence="1">Belongs to the protein-tyrosine phosphatase family.</text>
</comment>
<keyword evidence="3" id="KW-0378">Hydrolase</keyword>
<dbReference type="EC" id="3.1.3.48" evidence="3"/>
<name>A0ABT9UXN9_9FIRM</name>
<proteinExistence type="inferred from homology"/>
<dbReference type="EMBL" id="JAUSUF010000017">
    <property type="protein sequence ID" value="MDQ0151087.1"/>
    <property type="molecule type" value="Genomic_DNA"/>
</dbReference>
<dbReference type="GO" id="GO:0004725">
    <property type="term" value="F:protein tyrosine phosphatase activity"/>
    <property type="evidence" value="ECO:0007669"/>
    <property type="project" value="UniProtKB-EC"/>
</dbReference>
<evidence type="ECO:0000259" key="2">
    <source>
        <dbReference type="PROSITE" id="PS50056"/>
    </source>
</evidence>
<dbReference type="Proteomes" id="UP001228504">
    <property type="component" value="Unassembled WGS sequence"/>
</dbReference>
<dbReference type="InterPro" id="IPR000387">
    <property type="entry name" value="Tyr_Pase_dom"/>
</dbReference>
<organism evidence="3 4">
    <name type="scientific">Eubacterium multiforme</name>
    <dbReference type="NCBI Taxonomy" id="83339"/>
    <lineage>
        <taxon>Bacteria</taxon>
        <taxon>Bacillati</taxon>
        <taxon>Bacillota</taxon>
        <taxon>Clostridia</taxon>
        <taxon>Eubacteriales</taxon>
        <taxon>Eubacteriaceae</taxon>
        <taxon>Eubacterium</taxon>
    </lineage>
</organism>
<evidence type="ECO:0000313" key="3">
    <source>
        <dbReference type="EMBL" id="MDQ0151087.1"/>
    </source>
</evidence>
<sequence>MNSIEFIEIKEIEEGHISIEYKGEYLGTVKIYYGKTPSVDLDDKKLIATMNSNEIVIKNPNKKIRGYYVLVLEDDKKYLAAKRLVNLNGTTNFRDIGGYLTESGKRVKWGKIYRSDQLSDLDCEDIKFVEKLGIKTIVDFRSKAEANAAINKEIKGTKTYSLDPNAKVAQLAAGSVDDNNNKNKTTMELLKTNEFNAKAYGNPKENMLKEYRKFINSKEAKKAYRSLMDIICDENNLPLVQHCRGGKDRTGFGVAIILLALGVSEEEIIKDYELTTIYRGLRNERQMDKYRQYTDDAEILELLSTMQQSKGEYMREAINEIKKAYGTVDNYLERVLGLDKIKKEKLREKLLY</sequence>
<dbReference type="RefSeq" id="WP_307488052.1">
    <property type="nucleotide sequence ID" value="NZ_JAUSUF010000017.1"/>
</dbReference>
<keyword evidence="4" id="KW-1185">Reference proteome</keyword>
<comment type="caution">
    <text evidence="3">The sequence shown here is derived from an EMBL/GenBank/DDBJ whole genome shotgun (WGS) entry which is preliminary data.</text>
</comment>
<evidence type="ECO:0000256" key="1">
    <source>
        <dbReference type="ARBA" id="ARBA00009580"/>
    </source>
</evidence>
<dbReference type="PANTHER" id="PTHR31126:SF1">
    <property type="entry name" value="TYROSINE SPECIFIC PROTEIN PHOSPHATASES DOMAIN-CONTAINING PROTEIN"/>
    <property type="match status" value="1"/>
</dbReference>
<evidence type="ECO:0000313" key="4">
    <source>
        <dbReference type="Proteomes" id="UP001228504"/>
    </source>
</evidence>
<dbReference type="PROSITE" id="PS50056">
    <property type="entry name" value="TYR_PHOSPHATASE_2"/>
    <property type="match status" value="1"/>
</dbReference>
<dbReference type="InterPro" id="IPR026893">
    <property type="entry name" value="Tyr/Ser_Pase_IphP-type"/>
</dbReference>
<dbReference type="Pfam" id="PF13350">
    <property type="entry name" value="Y_phosphatase3"/>
    <property type="match status" value="1"/>
</dbReference>
<gene>
    <name evidence="3" type="ORF">J2S18_003063</name>
</gene>